<organism evidence="1 2">
    <name type="scientific">Pseudomonas fluorescens</name>
    <dbReference type="NCBI Taxonomy" id="294"/>
    <lineage>
        <taxon>Bacteria</taxon>
        <taxon>Pseudomonadati</taxon>
        <taxon>Pseudomonadota</taxon>
        <taxon>Gammaproteobacteria</taxon>
        <taxon>Pseudomonadales</taxon>
        <taxon>Pseudomonadaceae</taxon>
        <taxon>Pseudomonas</taxon>
    </lineage>
</organism>
<dbReference type="InterPro" id="IPR022385">
    <property type="entry name" value="Rhs_assc_core"/>
</dbReference>
<dbReference type="OrthoDB" id="7032904at2"/>
<evidence type="ECO:0000313" key="2">
    <source>
        <dbReference type="Proteomes" id="UP000326018"/>
    </source>
</evidence>
<dbReference type="EMBL" id="CABVIB010000013">
    <property type="protein sequence ID" value="VVO04022.1"/>
    <property type="molecule type" value="Genomic_DNA"/>
</dbReference>
<protein>
    <recommendedName>
        <fullName evidence="3">RHS repeat-associated core domain-containing protein</fullName>
    </recommendedName>
</protein>
<dbReference type="RefSeq" id="WP_150702930.1">
    <property type="nucleotide sequence ID" value="NZ_CABVIB010000013.1"/>
</dbReference>
<reference evidence="1 2" key="1">
    <citation type="submission" date="2019-09" db="EMBL/GenBank/DDBJ databases">
        <authorList>
            <person name="Chandra G."/>
            <person name="Truman W A."/>
        </authorList>
    </citation>
    <scope>NUCLEOTIDE SEQUENCE [LARGE SCALE GENOMIC DNA]</scope>
    <source>
        <strain evidence="1">PS712</strain>
    </source>
</reference>
<gene>
    <name evidence="1" type="ORF">PS712_02910</name>
</gene>
<name>A0A5E7D950_PSEFL</name>
<proteinExistence type="predicted"/>
<accession>A0A5E7D950</accession>
<sequence length="358" mass="40405">MSHKNEVVLCHYLYDPLNTLIRAVSSNEKTTQNFYCKSRLTTQFQGETQCTIFQQNDILLASRRSRSSTTETSLLVTDQKRSILSASRNTLIDSFVYTPYGYRSPQNHLLTVFGFNGELPDLVTGHYLLGNGYRAFNPILMRFNSPDSWSPFGRGGINPYAAFQSDPINKVDPTGHIATSLMVLKAVNRFKSALPQMKKSRVLFQKNKENLEATPLKNKGLEYLDAEIAQFENNVKLDKNVPKMITKLSDLEMLADKNRHFKYIYTDQSELIIGRTDGHGAPPHPVLAQMAKSPNVISAGYIGKRGDSIILSNQTGHYFRSKMDTTGPVMSFLKNLGIEAKLLRDERKHIGIPVFYRG</sequence>
<dbReference type="Gene3D" id="2.180.10.10">
    <property type="entry name" value="RHS repeat-associated core"/>
    <property type="match status" value="1"/>
</dbReference>
<dbReference type="Proteomes" id="UP000326018">
    <property type="component" value="Unassembled WGS sequence"/>
</dbReference>
<dbReference type="AlphaFoldDB" id="A0A5E7D950"/>
<evidence type="ECO:0008006" key="3">
    <source>
        <dbReference type="Google" id="ProtNLM"/>
    </source>
</evidence>
<dbReference type="NCBIfam" id="TIGR03696">
    <property type="entry name" value="Rhs_assc_core"/>
    <property type="match status" value="1"/>
</dbReference>
<evidence type="ECO:0000313" key="1">
    <source>
        <dbReference type="EMBL" id="VVO04022.1"/>
    </source>
</evidence>